<evidence type="ECO:0008006" key="5">
    <source>
        <dbReference type="Google" id="ProtNLM"/>
    </source>
</evidence>
<feature type="compositionally biased region" description="Polar residues" evidence="2">
    <location>
        <begin position="7"/>
        <end position="20"/>
    </location>
</feature>
<dbReference type="Proteomes" id="UP000283530">
    <property type="component" value="Unassembled WGS sequence"/>
</dbReference>
<proteinExistence type="predicted"/>
<gene>
    <name evidence="3" type="ORF">CKAN_00450500</name>
</gene>
<keyword evidence="1" id="KW-0175">Coiled coil</keyword>
<feature type="compositionally biased region" description="Polar residues" evidence="2">
    <location>
        <begin position="321"/>
        <end position="332"/>
    </location>
</feature>
<dbReference type="PANTHER" id="PTHR33018">
    <property type="entry name" value="OS10G0338966 PROTEIN-RELATED"/>
    <property type="match status" value="1"/>
</dbReference>
<dbReference type="OrthoDB" id="1913335at2759"/>
<feature type="compositionally biased region" description="Low complexity" evidence="2">
    <location>
        <begin position="303"/>
        <end position="315"/>
    </location>
</feature>
<dbReference type="Pfam" id="PF03004">
    <property type="entry name" value="Transposase_24"/>
    <property type="match status" value="1"/>
</dbReference>
<comment type="caution">
    <text evidence="3">The sequence shown here is derived from an EMBL/GenBank/DDBJ whole genome shotgun (WGS) entry which is preliminary data.</text>
</comment>
<dbReference type="AlphaFoldDB" id="A0A3S4NEG7"/>
<feature type="compositionally biased region" description="Polar residues" evidence="2">
    <location>
        <begin position="290"/>
        <end position="302"/>
    </location>
</feature>
<dbReference type="InterPro" id="IPR004252">
    <property type="entry name" value="Probable_transposase_24"/>
</dbReference>
<name>A0A3S4NEG7_9MAGN</name>
<feature type="region of interest" description="Disordered" evidence="2">
    <location>
        <begin position="1"/>
        <end position="23"/>
    </location>
</feature>
<feature type="region of interest" description="Disordered" evidence="2">
    <location>
        <begin position="288"/>
        <end position="332"/>
    </location>
</feature>
<dbReference type="STRING" id="337451.A0A3S4NEG7"/>
<evidence type="ECO:0000256" key="2">
    <source>
        <dbReference type="SAM" id="MobiDB-lite"/>
    </source>
</evidence>
<organism evidence="3 4">
    <name type="scientific">Cinnamomum micranthum f. kanehirae</name>
    <dbReference type="NCBI Taxonomy" id="337451"/>
    <lineage>
        <taxon>Eukaryota</taxon>
        <taxon>Viridiplantae</taxon>
        <taxon>Streptophyta</taxon>
        <taxon>Embryophyta</taxon>
        <taxon>Tracheophyta</taxon>
        <taxon>Spermatophyta</taxon>
        <taxon>Magnoliopsida</taxon>
        <taxon>Magnoliidae</taxon>
        <taxon>Laurales</taxon>
        <taxon>Lauraceae</taxon>
        <taxon>Cinnamomum</taxon>
    </lineage>
</organism>
<sequence length="399" mass="44992">MSHDRSTVATTSNLQGSSSHETSHLPRVTFSLSGQAIGPNAAKLSSAIRKVAKSNISPCFYNWSQVPILVKEHVWGIVSANEHWRNWKSTLCKNFYDKYQTDVERKNNPPKKVKKEDWEKFVNMCSMEESIGKRNHGKEARKALKSPHTSGRMGQARVAKNLRQKNPGVEITRTQTWLATHTPKNGSARCEYRERVASLYEDNPSIANKDLDHDAVALILGRDNRGRVKGMGNGVSKTSINYSDPYKKGLQKEQESQVILQVQVDNLEKRLEVESRDLRREMEHMFAFQSHANTQMRPSTERGSSSQGSQSSQSQAAHLDQSVTHTRGPSSCKLQHMTKKNIIAYGRLKGTELPEAGFYKIVLDEIIDGSVDLFNGERKLGDVMLGDVLDWPIIRTILY</sequence>
<keyword evidence="4" id="KW-1185">Reference proteome</keyword>
<protein>
    <recommendedName>
        <fullName evidence="5">Transposase Tnp1/En/Spm-like domain-containing protein</fullName>
    </recommendedName>
</protein>
<feature type="region of interest" description="Disordered" evidence="2">
    <location>
        <begin position="136"/>
        <end position="156"/>
    </location>
</feature>
<reference evidence="3 4" key="1">
    <citation type="journal article" date="2019" name="Nat. Plants">
        <title>Stout camphor tree genome fills gaps in understanding of flowering plant genome evolution.</title>
        <authorList>
            <person name="Chaw S.M."/>
            <person name="Liu Y.C."/>
            <person name="Wu Y.W."/>
            <person name="Wang H.Y."/>
            <person name="Lin C.I."/>
            <person name="Wu C.S."/>
            <person name="Ke H.M."/>
            <person name="Chang L.Y."/>
            <person name="Hsu C.Y."/>
            <person name="Yang H.T."/>
            <person name="Sudianto E."/>
            <person name="Hsu M.H."/>
            <person name="Wu K.P."/>
            <person name="Wang L.N."/>
            <person name="Leebens-Mack J.H."/>
            <person name="Tsai I.J."/>
        </authorList>
    </citation>
    <scope>NUCLEOTIDE SEQUENCE [LARGE SCALE GENOMIC DNA]</scope>
    <source>
        <strain evidence="4">cv. Chaw 1501</strain>
        <tissue evidence="3">Young leaves</tissue>
    </source>
</reference>
<accession>A0A3S4NEG7</accession>
<dbReference type="PANTHER" id="PTHR33018:SF34">
    <property type="entry name" value="OS02G0472350 PROTEIN"/>
    <property type="match status" value="1"/>
</dbReference>
<dbReference type="EMBL" id="QPKB01000002">
    <property type="protein sequence ID" value="RWR76092.1"/>
    <property type="molecule type" value="Genomic_DNA"/>
</dbReference>
<evidence type="ECO:0000313" key="3">
    <source>
        <dbReference type="EMBL" id="RWR76092.1"/>
    </source>
</evidence>
<feature type="coiled-coil region" evidence="1">
    <location>
        <begin position="250"/>
        <end position="284"/>
    </location>
</feature>
<evidence type="ECO:0000256" key="1">
    <source>
        <dbReference type="SAM" id="Coils"/>
    </source>
</evidence>
<evidence type="ECO:0000313" key="4">
    <source>
        <dbReference type="Proteomes" id="UP000283530"/>
    </source>
</evidence>